<feature type="compositionally biased region" description="Polar residues" evidence="1">
    <location>
        <begin position="188"/>
        <end position="212"/>
    </location>
</feature>
<organism evidence="4">
    <name type="scientific">Rodentolepis nana</name>
    <name type="common">Dwarf tapeworm</name>
    <name type="synonym">Hymenolepis nana</name>
    <dbReference type="NCBI Taxonomy" id="102285"/>
    <lineage>
        <taxon>Eukaryota</taxon>
        <taxon>Metazoa</taxon>
        <taxon>Spiralia</taxon>
        <taxon>Lophotrochozoa</taxon>
        <taxon>Platyhelminthes</taxon>
        <taxon>Cestoda</taxon>
        <taxon>Eucestoda</taxon>
        <taxon>Cyclophyllidea</taxon>
        <taxon>Hymenolepididae</taxon>
        <taxon>Rodentolepis</taxon>
    </lineage>
</organism>
<dbReference type="Proteomes" id="UP000278807">
    <property type="component" value="Unassembled WGS sequence"/>
</dbReference>
<evidence type="ECO:0000313" key="3">
    <source>
        <dbReference type="Proteomes" id="UP000278807"/>
    </source>
</evidence>
<dbReference type="AlphaFoldDB" id="A0A0R3T379"/>
<proteinExistence type="predicted"/>
<feature type="compositionally biased region" description="Low complexity" evidence="1">
    <location>
        <begin position="64"/>
        <end position="73"/>
    </location>
</feature>
<name>A0A0R3T379_RODNA</name>
<reference evidence="4" key="1">
    <citation type="submission" date="2017-02" db="UniProtKB">
        <authorList>
            <consortium name="WormBaseParasite"/>
        </authorList>
    </citation>
    <scope>IDENTIFICATION</scope>
</reference>
<feature type="region of interest" description="Disordered" evidence="1">
    <location>
        <begin position="62"/>
        <end position="91"/>
    </location>
</feature>
<reference evidence="2 3" key="2">
    <citation type="submission" date="2018-11" db="EMBL/GenBank/DDBJ databases">
        <authorList>
            <consortium name="Pathogen Informatics"/>
        </authorList>
    </citation>
    <scope>NUCLEOTIDE SEQUENCE [LARGE SCALE GENOMIC DNA]</scope>
</reference>
<evidence type="ECO:0000313" key="2">
    <source>
        <dbReference type="EMBL" id="VDN97306.1"/>
    </source>
</evidence>
<dbReference type="OrthoDB" id="6274940at2759"/>
<sequence>MPLFETVLDFFYACGRQRLPLRSTLDLSADPSSPELRRRGQLNLWVQVAAIRLSSASCQQLLVPSSPESPSPSTDKKRLSPSLKSSKQHNTKLDETCNAVKNLLETSNGAYFWIDLKSSFYSLPPPTSEVTTTSPPKISAKEFLPEVVKPNAKASALQRILSCFCCGFSRRPNVSSEKSIVSPRGSEDFNSTPAVQNQESLISPDVTSQPTPSEDLEAIRAREQALRLAKLAILDAKSNEFYVALANPLSDALVKFLEQTLGVLVLGARVDSHCPDNCLPESLLQASSPAAAVSIVATTTEVLGRLNDAVTLTPQLNTPDLPPASSLSSALEGIFQHESGFLEKIDVKDIRLSVALQADEVKLAASELEE</sequence>
<feature type="region of interest" description="Disordered" evidence="1">
    <location>
        <begin position="177"/>
        <end position="212"/>
    </location>
</feature>
<dbReference type="WBParaSite" id="HNAJ_0000144801-mRNA-1">
    <property type="protein sequence ID" value="HNAJ_0000144801-mRNA-1"/>
    <property type="gene ID" value="HNAJ_0000144801"/>
</dbReference>
<gene>
    <name evidence="2" type="ORF">HNAJ_LOCUS1447</name>
</gene>
<protein>
    <submittedName>
        <fullName evidence="2 4">Uncharacterized protein</fullName>
    </submittedName>
</protein>
<evidence type="ECO:0000313" key="4">
    <source>
        <dbReference type="WBParaSite" id="HNAJ_0000144801-mRNA-1"/>
    </source>
</evidence>
<dbReference type="EMBL" id="UZAE01000561">
    <property type="protein sequence ID" value="VDN97306.1"/>
    <property type="molecule type" value="Genomic_DNA"/>
</dbReference>
<keyword evidence="3" id="KW-1185">Reference proteome</keyword>
<accession>A0A0R3T379</accession>
<evidence type="ECO:0000256" key="1">
    <source>
        <dbReference type="SAM" id="MobiDB-lite"/>
    </source>
</evidence>